<name>A0A8H7GQZ2_9ASCO</name>
<sequence length="148" mass="17362">MKFSSRISDLSEELAGIEAIINEYGYSRKILLQQLKFTKHMLRVMIDSTELMQFYEPENGLAQGLIFKVIQLNVKLLTMCDSRGNPNPYKKGYENDVYRFVNLLASWRDLFRARTQEPASTKLAFEQYSGQAWRTLRVMLRKIIENIQ</sequence>
<gene>
    <name evidence="1" type="ORF">HF325_003928</name>
</gene>
<dbReference type="EMBL" id="JACBPP010000005">
    <property type="protein sequence ID" value="KAF8001427.1"/>
    <property type="molecule type" value="Genomic_DNA"/>
</dbReference>
<protein>
    <submittedName>
        <fullName evidence="1">Uncharacterized protein</fullName>
    </submittedName>
</protein>
<dbReference type="Proteomes" id="UP000649328">
    <property type="component" value="Unassembled WGS sequence"/>
</dbReference>
<keyword evidence="2" id="KW-1185">Reference proteome</keyword>
<comment type="caution">
    <text evidence="1">The sequence shown here is derived from an EMBL/GenBank/DDBJ whole genome shotgun (WGS) entry which is preliminary data.</text>
</comment>
<evidence type="ECO:0000313" key="1">
    <source>
        <dbReference type="EMBL" id="KAF8001427.1"/>
    </source>
</evidence>
<organism evidence="1 2">
    <name type="scientific">Metschnikowia pulcherrima</name>
    <dbReference type="NCBI Taxonomy" id="27326"/>
    <lineage>
        <taxon>Eukaryota</taxon>
        <taxon>Fungi</taxon>
        <taxon>Dikarya</taxon>
        <taxon>Ascomycota</taxon>
        <taxon>Saccharomycotina</taxon>
        <taxon>Pichiomycetes</taxon>
        <taxon>Metschnikowiaceae</taxon>
        <taxon>Metschnikowia</taxon>
    </lineage>
</organism>
<reference evidence="1" key="1">
    <citation type="submission" date="2020-10" db="EMBL/GenBank/DDBJ databases">
        <title>The Whole-Genome Sequence of Metschnikowia persimmonesis, a Novel Endophytic Yeast Species Isolated from Medicinal Plant Diospyros kaki Thumb.</title>
        <authorList>
            <person name="Rahmat E."/>
            <person name="Kang Y."/>
        </authorList>
    </citation>
    <scope>NUCLEOTIDE SEQUENCE</scope>
    <source>
        <strain evidence="1">KIOM G15050</strain>
    </source>
</reference>
<evidence type="ECO:0000313" key="2">
    <source>
        <dbReference type="Proteomes" id="UP000649328"/>
    </source>
</evidence>
<accession>A0A8H7GQZ2</accession>
<dbReference type="OrthoDB" id="10345650at2759"/>
<proteinExistence type="predicted"/>
<dbReference type="AlphaFoldDB" id="A0A8H7GQZ2"/>